<dbReference type="Gene3D" id="3.40.50.300">
    <property type="entry name" value="P-loop containing nucleotide triphosphate hydrolases"/>
    <property type="match status" value="1"/>
</dbReference>
<evidence type="ECO:0000313" key="3">
    <source>
        <dbReference type="EMBL" id="KVH95092.1"/>
    </source>
</evidence>
<dbReference type="Proteomes" id="UP000243975">
    <property type="component" value="Unassembled WGS sequence"/>
</dbReference>
<dbReference type="InterPro" id="IPR027417">
    <property type="entry name" value="P-loop_NTPase"/>
</dbReference>
<gene>
    <name evidence="3" type="ORF">Ccrd_002823</name>
</gene>
<dbReference type="GO" id="GO:0005524">
    <property type="term" value="F:ATP binding"/>
    <property type="evidence" value="ECO:0007669"/>
    <property type="project" value="InterPro"/>
</dbReference>
<reference evidence="3 4" key="1">
    <citation type="journal article" date="2016" name="Sci. Rep.">
        <title>The genome sequence of the outbreeding globe artichoke constructed de novo incorporating a phase-aware low-pass sequencing strategy of F1 progeny.</title>
        <authorList>
            <person name="Scaglione D."/>
            <person name="Reyes-Chin-Wo S."/>
            <person name="Acquadro A."/>
            <person name="Froenicke L."/>
            <person name="Portis E."/>
            <person name="Beitel C."/>
            <person name="Tirone M."/>
            <person name="Mauro R."/>
            <person name="Lo Monaco A."/>
            <person name="Mauromicale G."/>
            <person name="Faccioli P."/>
            <person name="Cattivelli L."/>
            <person name="Rieseberg L."/>
            <person name="Michelmore R."/>
            <person name="Lanteri S."/>
        </authorList>
    </citation>
    <scope>NUCLEOTIDE SEQUENCE [LARGE SCALE GENOMIC DNA]</scope>
    <source>
        <strain evidence="3">2C</strain>
    </source>
</reference>
<keyword evidence="4" id="KW-1185">Reference proteome</keyword>
<feature type="signal peptide" evidence="1">
    <location>
        <begin position="1"/>
        <end position="16"/>
    </location>
</feature>
<dbReference type="Gramene" id="KVH95092">
    <property type="protein sequence ID" value="KVH95092"/>
    <property type="gene ID" value="Ccrd_002823"/>
</dbReference>
<dbReference type="Pfam" id="PF00485">
    <property type="entry name" value="PRK"/>
    <property type="match status" value="1"/>
</dbReference>
<dbReference type="PRINTS" id="PR00988">
    <property type="entry name" value="URIDINKINASE"/>
</dbReference>
<dbReference type="PANTHER" id="PTHR10285">
    <property type="entry name" value="URIDINE KINASE"/>
    <property type="match status" value="1"/>
</dbReference>
<dbReference type="AlphaFoldDB" id="A0A118JWS8"/>
<comment type="caution">
    <text evidence="3">The sequence shown here is derived from an EMBL/GenBank/DDBJ whole genome shotgun (WGS) entry which is preliminary data.</text>
</comment>
<feature type="chain" id="PRO_5007159758" evidence="1">
    <location>
        <begin position="17"/>
        <end position="141"/>
    </location>
</feature>
<evidence type="ECO:0000259" key="2">
    <source>
        <dbReference type="Pfam" id="PF00485"/>
    </source>
</evidence>
<sequence>MYVLLFFLEGVARGAASGKTTVCDMIIEQLHDQRVVLVNQDSFYHNLTAEELTRVHEYNFDHPGKFYAFDNDKLLSAMEMLKHGEAVDIPKYNFRSYKNNVSRRGTQTRFNTSCYFCDCRRGLPIWYWTVCGPGLPVAIAK</sequence>
<organism evidence="3 4">
    <name type="scientific">Cynara cardunculus var. scolymus</name>
    <name type="common">Globe artichoke</name>
    <name type="synonym">Cynara scolymus</name>
    <dbReference type="NCBI Taxonomy" id="59895"/>
    <lineage>
        <taxon>Eukaryota</taxon>
        <taxon>Viridiplantae</taxon>
        <taxon>Streptophyta</taxon>
        <taxon>Embryophyta</taxon>
        <taxon>Tracheophyta</taxon>
        <taxon>Spermatophyta</taxon>
        <taxon>Magnoliopsida</taxon>
        <taxon>eudicotyledons</taxon>
        <taxon>Gunneridae</taxon>
        <taxon>Pentapetalae</taxon>
        <taxon>asterids</taxon>
        <taxon>campanulids</taxon>
        <taxon>Asterales</taxon>
        <taxon>Asteraceae</taxon>
        <taxon>Carduoideae</taxon>
        <taxon>Cardueae</taxon>
        <taxon>Carduinae</taxon>
        <taxon>Cynara</taxon>
    </lineage>
</organism>
<dbReference type="InterPro" id="IPR006083">
    <property type="entry name" value="PRK/URK"/>
</dbReference>
<keyword evidence="1" id="KW-0732">Signal</keyword>
<protein>
    <submittedName>
        <fullName evidence="3">Phosphoribulokinase/uridine kinase</fullName>
    </submittedName>
</protein>
<dbReference type="SUPFAM" id="SSF52540">
    <property type="entry name" value="P-loop containing nucleoside triphosphate hydrolases"/>
    <property type="match status" value="1"/>
</dbReference>
<feature type="domain" description="Phosphoribulokinase/uridine kinase" evidence="2">
    <location>
        <begin position="10"/>
        <end position="97"/>
    </location>
</feature>
<dbReference type="STRING" id="59895.A0A118JWS8"/>
<dbReference type="EMBL" id="LEKV01004399">
    <property type="protein sequence ID" value="KVH95092.1"/>
    <property type="molecule type" value="Genomic_DNA"/>
</dbReference>
<evidence type="ECO:0000256" key="1">
    <source>
        <dbReference type="SAM" id="SignalP"/>
    </source>
</evidence>
<proteinExistence type="predicted"/>
<name>A0A118JWS8_CYNCS</name>
<accession>A0A118JWS8</accession>
<evidence type="ECO:0000313" key="4">
    <source>
        <dbReference type="Proteomes" id="UP000243975"/>
    </source>
</evidence>
<dbReference type="GO" id="GO:0016301">
    <property type="term" value="F:kinase activity"/>
    <property type="evidence" value="ECO:0007669"/>
    <property type="project" value="InterPro"/>
</dbReference>